<sequence length="347" mass="40332">MRLRAFLGDHIVSILLYAAAFGITLFFLSLFRVHTIILSAITLVAVLFGVMILCYEYQRRRRYYRQLFATLDQLDQKYLVHELVRTPSFLDGRLLHQVLYETDKAMNEHIRTYQETMDAFKEYIELWVHEVKLPIAAGQLILHNNPSAVNKKLREQFQRVEDDVEQVLYYTRSENSEKDYLIKRCSLDELVQNVIRRNKDALLYGGVAIDFTVSHAMVYTDSKWLEFIINQIMSNAIKYCTKGKGHIRIEVTQDAQRCVLTITDNGIGIPASEVPRVFEKSFTGSNGRSIRSSTGMGLYLCDQLCRKLGHSIALRSREQEGTQVSITFYEEDYYRVLRKEGEEDVHE</sequence>
<reference evidence="13" key="2">
    <citation type="submission" date="2023-06" db="EMBL/GenBank/DDBJ databases">
        <authorList>
            <person name="Zeman M."/>
            <person name="Kubasova T."/>
            <person name="Jahodarova E."/>
            <person name="Nykrynova M."/>
            <person name="Rychlik I."/>
        </authorList>
    </citation>
    <scope>NUCLEOTIDE SEQUENCE</scope>
    <source>
        <strain evidence="13">ET39</strain>
    </source>
</reference>
<comment type="catalytic activity">
    <reaction evidence="1">
        <text>ATP + protein L-histidine = ADP + protein N-phospho-L-histidine.</text>
        <dbReference type="EC" id="2.7.13.3"/>
    </reaction>
</comment>
<gene>
    <name evidence="13" type="ORF">QUV96_09720</name>
</gene>
<dbReference type="InterPro" id="IPR036890">
    <property type="entry name" value="HATPase_C_sf"/>
</dbReference>
<dbReference type="InterPro" id="IPR003594">
    <property type="entry name" value="HATPase_dom"/>
</dbReference>
<dbReference type="PROSITE" id="PS50109">
    <property type="entry name" value="HIS_KIN"/>
    <property type="match status" value="1"/>
</dbReference>
<dbReference type="RefSeq" id="WP_289608348.1">
    <property type="nucleotide sequence ID" value="NZ_JAUDCG010000051.1"/>
</dbReference>
<keyword evidence="8 11" id="KW-1133">Transmembrane helix</keyword>
<feature type="transmembrane region" description="Helical" evidence="11">
    <location>
        <begin position="36"/>
        <end position="55"/>
    </location>
</feature>
<dbReference type="PRINTS" id="PR00344">
    <property type="entry name" value="BCTRLSENSOR"/>
</dbReference>
<evidence type="ECO:0000256" key="6">
    <source>
        <dbReference type="ARBA" id="ARBA00022692"/>
    </source>
</evidence>
<keyword evidence="4" id="KW-1003">Cell membrane</keyword>
<evidence type="ECO:0000256" key="10">
    <source>
        <dbReference type="ARBA" id="ARBA00023136"/>
    </source>
</evidence>
<evidence type="ECO:0000256" key="2">
    <source>
        <dbReference type="ARBA" id="ARBA00004651"/>
    </source>
</evidence>
<evidence type="ECO:0000313" key="14">
    <source>
        <dbReference type="Proteomes" id="UP001529340"/>
    </source>
</evidence>
<dbReference type="Proteomes" id="UP001529340">
    <property type="component" value="Unassembled WGS sequence"/>
</dbReference>
<dbReference type="EMBL" id="JAUDCG010000051">
    <property type="protein sequence ID" value="MDM8157906.1"/>
    <property type="molecule type" value="Genomic_DNA"/>
</dbReference>
<keyword evidence="6 11" id="KW-0812">Transmembrane</keyword>
<evidence type="ECO:0000313" key="13">
    <source>
        <dbReference type="EMBL" id="MDM8157906.1"/>
    </source>
</evidence>
<evidence type="ECO:0000256" key="9">
    <source>
        <dbReference type="ARBA" id="ARBA00023012"/>
    </source>
</evidence>
<dbReference type="InterPro" id="IPR004358">
    <property type="entry name" value="Sig_transdc_His_kin-like_C"/>
</dbReference>
<evidence type="ECO:0000256" key="7">
    <source>
        <dbReference type="ARBA" id="ARBA00022777"/>
    </source>
</evidence>
<evidence type="ECO:0000256" key="4">
    <source>
        <dbReference type="ARBA" id="ARBA00022475"/>
    </source>
</evidence>
<dbReference type="GO" id="GO:0004673">
    <property type="term" value="F:protein histidine kinase activity"/>
    <property type="evidence" value="ECO:0007669"/>
    <property type="project" value="UniProtKB-EC"/>
</dbReference>
<dbReference type="SUPFAM" id="SSF55874">
    <property type="entry name" value="ATPase domain of HSP90 chaperone/DNA topoisomerase II/histidine kinase"/>
    <property type="match status" value="1"/>
</dbReference>
<accession>A0ABT7UE52</accession>
<keyword evidence="9" id="KW-0902">Two-component regulatory system</keyword>
<keyword evidence="14" id="KW-1185">Reference proteome</keyword>
<name>A0ABT7UE52_9FIRM</name>
<organism evidence="13 14">
    <name type="scientific">Amedibacillus dolichus</name>
    <dbReference type="NCBI Taxonomy" id="31971"/>
    <lineage>
        <taxon>Bacteria</taxon>
        <taxon>Bacillati</taxon>
        <taxon>Bacillota</taxon>
        <taxon>Erysipelotrichia</taxon>
        <taxon>Erysipelotrichales</taxon>
        <taxon>Erysipelotrichaceae</taxon>
        <taxon>Amedibacillus</taxon>
    </lineage>
</organism>
<keyword evidence="10 11" id="KW-0472">Membrane</keyword>
<evidence type="ECO:0000256" key="11">
    <source>
        <dbReference type="SAM" id="Phobius"/>
    </source>
</evidence>
<dbReference type="InterPro" id="IPR050351">
    <property type="entry name" value="BphY/WalK/GraS-like"/>
</dbReference>
<dbReference type="EC" id="2.7.13.3" evidence="3"/>
<dbReference type="PANTHER" id="PTHR45453:SF2">
    <property type="entry name" value="HISTIDINE KINASE"/>
    <property type="match status" value="1"/>
</dbReference>
<keyword evidence="7 13" id="KW-0418">Kinase</keyword>
<dbReference type="Pfam" id="PF02518">
    <property type="entry name" value="HATPase_c"/>
    <property type="match status" value="1"/>
</dbReference>
<dbReference type="InterPro" id="IPR005467">
    <property type="entry name" value="His_kinase_dom"/>
</dbReference>
<dbReference type="PANTHER" id="PTHR45453">
    <property type="entry name" value="PHOSPHATE REGULON SENSOR PROTEIN PHOR"/>
    <property type="match status" value="1"/>
</dbReference>
<feature type="domain" description="Histidine kinase" evidence="12">
    <location>
        <begin position="126"/>
        <end position="332"/>
    </location>
</feature>
<keyword evidence="5 13" id="KW-0808">Transferase</keyword>
<proteinExistence type="predicted"/>
<dbReference type="Gene3D" id="3.30.565.10">
    <property type="entry name" value="Histidine kinase-like ATPase, C-terminal domain"/>
    <property type="match status" value="1"/>
</dbReference>
<dbReference type="SMART" id="SM00387">
    <property type="entry name" value="HATPase_c"/>
    <property type="match status" value="1"/>
</dbReference>
<evidence type="ECO:0000256" key="3">
    <source>
        <dbReference type="ARBA" id="ARBA00012438"/>
    </source>
</evidence>
<protein>
    <recommendedName>
        <fullName evidence="3">histidine kinase</fullName>
        <ecNumber evidence="3">2.7.13.3</ecNumber>
    </recommendedName>
</protein>
<feature type="transmembrane region" description="Helical" evidence="11">
    <location>
        <begin position="12"/>
        <end position="30"/>
    </location>
</feature>
<evidence type="ECO:0000256" key="8">
    <source>
        <dbReference type="ARBA" id="ARBA00022989"/>
    </source>
</evidence>
<comment type="subcellular location">
    <subcellularLocation>
        <location evidence="2">Cell membrane</location>
        <topology evidence="2">Multi-pass membrane protein</topology>
    </subcellularLocation>
</comment>
<comment type="caution">
    <text evidence="13">The sequence shown here is derived from an EMBL/GenBank/DDBJ whole genome shotgun (WGS) entry which is preliminary data.</text>
</comment>
<reference evidence="13" key="1">
    <citation type="submission" date="2023-06" db="EMBL/GenBank/DDBJ databases">
        <title>Identification and characterization of horizontal gene transfer across gut microbiota members of farm animals based on homology search.</title>
        <authorList>
            <person name="Schwarzerova J."/>
            <person name="Nykrynova M."/>
            <person name="Jureckova K."/>
            <person name="Cejkova D."/>
            <person name="Rychlik I."/>
        </authorList>
    </citation>
    <scope>NUCLEOTIDE SEQUENCE</scope>
    <source>
        <strain evidence="13">ET39</strain>
    </source>
</reference>
<evidence type="ECO:0000256" key="5">
    <source>
        <dbReference type="ARBA" id="ARBA00022679"/>
    </source>
</evidence>
<evidence type="ECO:0000256" key="1">
    <source>
        <dbReference type="ARBA" id="ARBA00000085"/>
    </source>
</evidence>
<evidence type="ECO:0000259" key="12">
    <source>
        <dbReference type="PROSITE" id="PS50109"/>
    </source>
</evidence>